<name>B6IMN2_RHOCS</name>
<dbReference type="NCBIfam" id="NF047331">
    <property type="entry name" value="phage_HTJ"/>
    <property type="match status" value="1"/>
</dbReference>
<reference evidence="1 2" key="1">
    <citation type="journal article" date="2010" name="BMC Genomics">
        <title>Metabolic flexibility revealed in the genome of the cyst-forming alpha-1 proteobacterium Rhodospirillum centenum.</title>
        <authorList>
            <person name="Lu Y.K."/>
            <person name="Marden J."/>
            <person name="Han M."/>
            <person name="Swingley W.D."/>
            <person name="Mastrian S.D."/>
            <person name="Chowdhury S.R."/>
            <person name="Hao J."/>
            <person name="Helmy T."/>
            <person name="Kim S."/>
            <person name="Kurdoglu A.A."/>
            <person name="Matthies H.J."/>
            <person name="Rollo D."/>
            <person name="Stothard P."/>
            <person name="Blankenship R.E."/>
            <person name="Bauer C.E."/>
            <person name="Touchman J.W."/>
        </authorList>
    </citation>
    <scope>NUCLEOTIDE SEQUENCE [LARGE SCALE GENOMIC DNA]</scope>
    <source>
        <strain evidence="2">ATCC 51521 / SW</strain>
    </source>
</reference>
<proteinExistence type="predicted"/>
<keyword evidence="2" id="KW-1185">Reference proteome</keyword>
<evidence type="ECO:0000313" key="2">
    <source>
        <dbReference type="Proteomes" id="UP000001591"/>
    </source>
</evidence>
<gene>
    <name evidence="1" type="ordered locus">RC1_1292</name>
</gene>
<dbReference type="OrthoDB" id="8457063at2"/>
<dbReference type="RefSeq" id="WP_012566485.1">
    <property type="nucleotide sequence ID" value="NC_011420.2"/>
</dbReference>
<dbReference type="EMBL" id="CP000613">
    <property type="protein sequence ID" value="ACI98698.1"/>
    <property type="molecule type" value="Genomic_DNA"/>
</dbReference>
<protein>
    <submittedName>
        <fullName evidence="1">Uncharacterized protein</fullName>
    </submittedName>
</protein>
<dbReference type="KEGG" id="rce:RC1_1292"/>
<evidence type="ECO:0000313" key="1">
    <source>
        <dbReference type="EMBL" id="ACI98698.1"/>
    </source>
</evidence>
<sequence>MATLDELMGWRDALQRARYSGVRSVEFNTGGGGGRSVTYRSDAELRAALAEVERQIAAATGAGPVTMIRTTSCKGT</sequence>
<dbReference type="STRING" id="414684.RC1_1292"/>
<dbReference type="eggNOG" id="ENOG50336PC">
    <property type="taxonomic scope" value="Bacteria"/>
</dbReference>
<accession>B6IMN2</accession>
<dbReference type="Proteomes" id="UP000001591">
    <property type="component" value="Chromosome"/>
</dbReference>
<dbReference type="AlphaFoldDB" id="B6IMN2"/>
<organism evidence="1 2">
    <name type="scientific">Rhodospirillum centenum (strain ATCC 51521 / SW)</name>
    <dbReference type="NCBI Taxonomy" id="414684"/>
    <lineage>
        <taxon>Bacteria</taxon>
        <taxon>Pseudomonadati</taxon>
        <taxon>Pseudomonadota</taxon>
        <taxon>Alphaproteobacteria</taxon>
        <taxon>Rhodospirillales</taxon>
        <taxon>Rhodospirillaceae</taxon>
        <taxon>Rhodospirillum</taxon>
    </lineage>
</organism>
<dbReference type="HOGENOM" id="CLU_198253_0_0_5"/>